<dbReference type="Gene3D" id="3.30.450.20">
    <property type="entry name" value="PAS domain"/>
    <property type="match status" value="1"/>
</dbReference>
<keyword evidence="7 10" id="KW-0418">Kinase</keyword>
<dbReference type="PANTHER" id="PTHR41523">
    <property type="entry name" value="TWO-COMPONENT SYSTEM SENSOR PROTEIN"/>
    <property type="match status" value="1"/>
</dbReference>
<dbReference type="CDD" id="cd00130">
    <property type="entry name" value="PAS"/>
    <property type="match status" value="1"/>
</dbReference>
<proteinExistence type="predicted"/>
<dbReference type="InterPro" id="IPR035965">
    <property type="entry name" value="PAS-like_dom_sf"/>
</dbReference>
<dbReference type="Gene3D" id="3.30.565.10">
    <property type="entry name" value="Histidine kinase-like ATPase, C-terminal domain"/>
    <property type="match status" value="1"/>
</dbReference>
<evidence type="ECO:0000256" key="3">
    <source>
        <dbReference type="ARBA" id="ARBA00021740"/>
    </source>
</evidence>
<evidence type="ECO:0000313" key="11">
    <source>
        <dbReference type="Proteomes" id="UP000585507"/>
    </source>
</evidence>
<protein>
    <recommendedName>
        <fullName evidence="3">Blue-light-activated histidine kinase</fullName>
        <ecNumber evidence="2">2.7.13.3</ecNumber>
    </recommendedName>
</protein>
<dbReference type="GO" id="GO:0005524">
    <property type="term" value="F:ATP binding"/>
    <property type="evidence" value="ECO:0007669"/>
    <property type="project" value="UniProtKB-KW"/>
</dbReference>
<reference evidence="10 11" key="1">
    <citation type="submission" date="2020-08" db="EMBL/GenBank/DDBJ databases">
        <title>Genomic Encyclopedia of Type Strains, Phase IV (KMG-V): Genome sequencing to study the core and pangenomes of soil and plant-associated prokaryotes.</title>
        <authorList>
            <person name="Whitman W."/>
        </authorList>
    </citation>
    <scope>NUCLEOTIDE SEQUENCE [LARGE SCALE GENOMIC DNA]</scope>
    <source>
        <strain evidence="10 11">SEMIA 4084</strain>
    </source>
</reference>
<dbReference type="Pfam" id="PF08448">
    <property type="entry name" value="PAS_4"/>
    <property type="match status" value="1"/>
</dbReference>
<evidence type="ECO:0000256" key="5">
    <source>
        <dbReference type="ARBA" id="ARBA00022679"/>
    </source>
</evidence>
<name>A0A7W8X9A2_9HYPH</name>
<keyword evidence="5" id="KW-0808">Transferase</keyword>
<keyword evidence="6" id="KW-0547">Nucleotide-binding</keyword>
<dbReference type="SUPFAM" id="SSF55785">
    <property type="entry name" value="PYP-like sensor domain (PAS domain)"/>
    <property type="match status" value="1"/>
</dbReference>
<keyword evidence="8" id="KW-0067">ATP-binding</keyword>
<dbReference type="SMART" id="SM00911">
    <property type="entry name" value="HWE_HK"/>
    <property type="match status" value="1"/>
</dbReference>
<comment type="caution">
    <text evidence="10">The sequence shown here is derived from an EMBL/GenBank/DDBJ whole genome shotgun (WGS) entry which is preliminary data.</text>
</comment>
<dbReference type="PANTHER" id="PTHR41523:SF7">
    <property type="entry name" value="HISTIDINE KINASE"/>
    <property type="match status" value="1"/>
</dbReference>
<evidence type="ECO:0000256" key="7">
    <source>
        <dbReference type="ARBA" id="ARBA00022777"/>
    </source>
</evidence>
<organism evidence="10 11">
    <name type="scientific">Rhizobium giardinii</name>
    <dbReference type="NCBI Taxonomy" id="56731"/>
    <lineage>
        <taxon>Bacteria</taxon>
        <taxon>Pseudomonadati</taxon>
        <taxon>Pseudomonadota</taxon>
        <taxon>Alphaproteobacteria</taxon>
        <taxon>Hyphomicrobiales</taxon>
        <taxon>Rhizobiaceae</taxon>
        <taxon>Rhizobium/Agrobacterium group</taxon>
        <taxon>Rhizobium</taxon>
    </lineage>
</organism>
<evidence type="ECO:0000259" key="9">
    <source>
        <dbReference type="SMART" id="SM00911"/>
    </source>
</evidence>
<dbReference type="GO" id="GO:0004673">
    <property type="term" value="F:protein histidine kinase activity"/>
    <property type="evidence" value="ECO:0007669"/>
    <property type="project" value="UniProtKB-EC"/>
</dbReference>
<sequence length="332" mass="36510">MNLEDLYRLMRNGHVQAQGIIDTVPEPLLVLDQNLCVQTASRSFFSTFKVDRDETIGQHLYELGDRQWDIPELRLLLEDVIPKSKAVVDYEVEHDFPGLGRRTMLVSAHRLFHPDNISRSLLLSIVDATKRREHEAEKDVLLGELRHRMRNLLALVQAMARQTTAAGRSGEEYRDAFLGRFNALVQAHDVAFSHNGAADLQQVVERTVAPYSGSPAGVIVEPGPTVPLASGQIMSLSLILHELATNAIKYGALSVATGQVRLRWEIEEASAPRLRLVWQESGGPPVAAPASSGFGTQLIEFAAKRELGGRVELNYAPAGLMVEIVAPLASVS</sequence>
<accession>A0A7W8X9A2</accession>
<keyword evidence="11" id="KW-1185">Reference proteome</keyword>
<evidence type="ECO:0000256" key="4">
    <source>
        <dbReference type="ARBA" id="ARBA00022553"/>
    </source>
</evidence>
<dbReference type="Pfam" id="PF07536">
    <property type="entry name" value="HWE_HK"/>
    <property type="match status" value="1"/>
</dbReference>
<evidence type="ECO:0000256" key="8">
    <source>
        <dbReference type="ARBA" id="ARBA00022840"/>
    </source>
</evidence>
<dbReference type="InterPro" id="IPR011102">
    <property type="entry name" value="Sig_transdc_His_kinase_HWE"/>
</dbReference>
<gene>
    <name evidence="10" type="ORF">GGD55_003094</name>
</gene>
<dbReference type="SUPFAM" id="SSF55874">
    <property type="entry name" value="ATPase domain of HSP90 chaperone/DNA topoisomerase II/histidine kinase"/>
    <property type="match status" value="1"/>
</dbReference>
<dbReference type="EMBL" id="JACHBK010000006">
    <property type="protein sequence ID" value="MBB5536387.1"/>
    <property type="molecule type" value="Genomic_DNA"/>
</dbReference>
<keyword evidence="4" id="KW-0597">Phosphoprotein</keyword>
<dbReference type="EC" id="2.7.13.3" evidence="2"/>
<evidence type="ECO:0000256" key="2">
    <source>
        <dbReference type="ARBA" id="ARBA00012438"/>
    </source>
</evidence>
<feature type="domain" description="Signal transduction histidine kinase HWE region" evidence="9">
    <location>
        <begin position="144"/>
        <end position="225"/>
    </location>
</feature>
<dbReference type="InterPro" id="IPR000014">
    <property type="entry name" value="PAS"/>
</dbReference>
<dbReference type="InterPro" id="IPR036890">
    <property type="entry name" value="HATPase_C_sf"/>
</dbReference>
<dbReference type="RefSeq" id="WP_018328345.1">
    <property type="nucleotide sequence ID" value="NZ_JACHBK010000006.1"/>
</dbReference>
<evidence type="ECO:0000256" key="1">
    <source>
        <dbReference type="ARBA" id="ARBA00000085"/>
    </source>
</evidence>
<dbReference type="InterPro" id="IPR013656">
    <property type="entry name" value="PAS_4"/>
</dbReference>
<evidence type="ECO:0000256" key="6">
    <source>
        <dbReference type="ARBA" id="ARBA00022741"/>
    </source>
</evidence>
<dbReference type="Proteomes" id="UP000585507">
    <property type="component" value="Unassembled WGS sequence"/>
</dbReference>
<evidence type="ECO:0000313" key="10">
    <source>
        <dbReference type="EMBL" id="MBB5536387.1"/>
    </source>
</evidence>
<comment type="catalytic activity">
    <reaction evidence="1">
        <text>ATP + protein L-histidine = ADP + protein N-phospho-L-histidine.</text>
        <dbReference type="EC" id="2.7.13.3"/>
    </reaction>
</comment>
<dbReference type="AlphaFoldDB" id="A0A7W8X9A2"/>